<feature type="transmembrane region" description="Helical" evidence="5">
    <location>
        <begin position="207"/>
        <end position="225"/>
    </location>
</feature>
<feature type="transmembrane region" description="Helical" evidence="5">
    <location>
        <begin position="390"/>
        <end position="410"/>
    </location>
</feature>
<evidence type="ECO:0000259" key="6">
    <source>
        <dbReference type="Pfam" id="PF04932"/>
    </source>
</evidence>
<keyword evidence="4 5" id="KW-0472">Membrane</keyword>
<dbReference type="InterPro" id="IPR051533">
    <property type="entry name" value="WaaL-like"/>
</dbReference>
<feature type="transmembrane region" description="Helical" evidence="5">
    <location>
        <begin position="136"/>
        <end position="162"/>
    </location>
</feature>
<evidence type="ECO:0000313" key="7">
    <source>
        <dbReference type="EMBL" id="AUW94578.1"/>
    </source>
</evidence>
<dbReference type="Proteomes" id="UP000325292">
    <property type="component" value="Chromosome"/>
</dbReference>
<feature type="transmembrane region" description="Helical" evidence="5">
    <location>
        <begin position="79"/>
        <end position="99"/>
    </location>
</feature>
<feature type="transmembrane region" description="Helical" evidence="5">
    <location>
        <begin position="182"/>
        <end position="200"/>
    </location>
</feature>
<dbReference type="PANTHER" id="PTHR37422:SF23">
    <property type="entry name" value="TEICHURONIC ACID BIOSYNTHESIS PROTEIN TUAE"/>
    <property type="match status" value="1"/>
</dbReference>
<protein>
    <recommendedName>
        <fullName evidence="6">O-antigen ligase-related domain-containing protein</fullName>
    </recommendedName>
</protein>
<keyword evidence="2 5" id="KW-0812">Transmembrane</keyword>
<feature type="domain" description="O-antigen ligase-related" evidence="6">
    <location>
        <begin position="215"/>
        <end position="347"/>
    </location>
</feature>
<gene>
    <name evidence="7" type="ORF">BXT84_12005</name>
</gene>
<evidence type="ECO:0000256" key="3">
    <source>
        <dbReference type="ARBA" id="ARBA00022989"/>
    </source>
</evidence>
<feature type="transmembrane region" description="Helical" evidence="5">
    <location>
        <begin position="253"/>
        <end position="272"/>
    </location>
</feature>
<dbReference type="InterPro" id="IPR007016">
    <property type="entry name" value="O-antigen_ligase-rel_domated"/>
</dbReference>
<reference evidence="7 8" key="1">
    <citation type="journal article" date="2019" name="Sci. Rep.">
        <title>Sulfobacillus thermotolerans: new insights into resistance and metabolic capacities of acidophilic chemolithotrophs.</title>
        <authorList>
            <person name="Panyushkina A.E."/>
            <person name="Babenko V.V."/>
            <person name="Nikitina A.S."/>
            <person name="Selezneva O.V."/>
            <person name="Tsaplina I.A."/>
            <person name="Letarova M.A."/>
            <person name="Kostryukova E.S."/>
            <person name="Letarov A.V."/>
        </authorList>
    </citation>
    <scope>NUCLEOTIDE SEQUENCE [LARGE SCALE GENOMIC DNA]</scope>
    <source>
        <strain evidence="7 8">Kr1</strain>
    </source>
</reference>
<sequence>MAFVVCSILAIVGLFLVWGRPQFYIPGLVIAAIGVEVIHHWYAGIGQYLPWVGVWLGVMISAGPGVWREWGALLRRQKVSVLLFALYLAGIVASTVVGIDRTVSLRYALGVPAVLVVALLVFPWTIEKGYTTVADVFRIMGLVGILATFSAGIAAIGFHSGFVVPVGHHKILAWQWPFANKNTFGMLLTFALPAASFLALNRDESLGVRRFWTAGAVLILIGVALSYSRSSWIASMVGIIAFVMLYYGRRGTLYLFGGLILLAGGLVAKTGLHKWQLLWSKGLNGRLVLWTAGFHAMAHHWVLGVGPGNSPAALRPFVPAIYAGLTPSDSLLRTAVELGLWGLVMWVLLVGGALLGLLFTNPWHHWQESAIFSFLLASLAQQVVESLMLGGVSFGDFFFTLFIGLAWYNVFGDRIMQAPSASHLTARMHGSGV</sequence>
<evidence type="ECO:0000313" key="8">
    <source>
        <dbReference type="Proteomes" id="UP000325292"/>
    </source>
</evidence>
<organism evidence="7 8">
    <name type="scientific">Sulfobacillus thermotolerans</name>
    <dbReference type="NCBI Taxonomy" id="338644"/>
    <lineage>
        <taxon>Bacteria</taxon>
        <taxon>Bacillati</taxon>
        <taxon>Bacillota</taxon>
        <taxon>Clostridia</taxon>
        <taxon>Eubacteriales</taxon>
        <taxon>Clostridiales Family XVII. Incertae Sedis</taxon>
        <taxon>Sulfobacillus</taxon>
    </lineage>
</organism>
<feature type="transmembrane region" description="Helical" evidence="5">
    <location>
        <begin position="48"/>
        <end position="67"/>
    </location>
</feature>
<dbReference type="PANTHER" id="PTHR37422">
    <property type="entry name" value="TEICHURONIC ACID BIOSYNTHESIS PROTEIN TUAE"/>
    <property type="match status" value="1"/>
</dbReference>
<evidence type="ECO:0000256" key="4">
    <source>
        <dbReference type="ARBA" id="ARBA00023136"/>
    </source>
</evidence>
<dbReference type="EMBL" id="CP019454">
    <property type="protein sequence ID" value="AUW94578.1"/>
    <property type="molecule type" value="Genomic_DNA"/>
</dbReference>
<accession>A0ABM6RTG6</accession>
<evidence type="ECO:0000256" key="1">
    <source>
        <dbReference type="ARBA" id="ARBA00004141"/>
    </source>
</evidence>
<comment type="subcellular location">
    <subcellularLocation>
        <location evidence="1">Membrane</location>
        <topology evidence="1">Multi-pass membrane protein</topology>
    </subcellularLocation>
</comment>
<feature type="transmembrane region" description="Helical" evidence="5">
    <location>
        <begin position="105"/>
        <end position="124"/>
    </location>
</feature>
<name>A0ABM6RTG6_9FIRM</name>
<evidence type="ECO:0000256" key="2">
    <source>
        <dbReference type="ARBA" id="ARBA00022692"/>
    </source>
</evidence>
<keyword evidence="8" id="KW-1185">Reference proteome</keyword>
<evidence type="ECO:0000256" key="5">
    <source>
        <dbReference type="SAM" id="Phobius"/>
    </source>
</evidence>
<feature type="transmembrane region" description="Helical" evidence="5">
    <location>
        <begin position="231"/>
        <end position="248"/>
    </location>
</feature>
<feature type="transmembrane region" description="Helical" evidence="5">
    <location>
        <begin position="338"/>
        <end position="359"/>
    </location>
</feature>
<dbReference type="Pfam" id="PF04932">
    <property type="entry name" value="Wzy_C"/>
    <property type="match status" value="1"/>
</dbReference>
<proteinExistence type="predicted"/>
<keyword evidence="3 5" id="KW-1133">Transmembrane helix</keyword>